<name>A0A4Y9T6I7_9BURK</name>
<dbReference type="Proteomes" id="UP000297258">
    <property type="component" value="Unassembled WGS sequence"/>
</dbReference>
<protein>
    <submittedName>
        <fullName evidence="2">SGNH/GDSL hydrolase family protein</fullName>
    </submittedName>
</protein>
<feature type="domain" description="SGNH hydrolase-type esterase" evidence="1">
    <location>
        <begin position="231"/>
        <end position="447"/>
    </location>
</feature>
<dbReference type="InterPro" id="IPR036514">
    <property type="entry name" value="SGNH_hydro_sf"/>
</dbReference>
<comment type="caution">
    <text evidence="2">The sequence shown here is derived from an EMBL/GenBank/DDBJ whole genome shotgun (WGS) entry which is preliminary data.</text>
</comment>
<keyword evidence="2" id="KW-0378">Hydrolase</keyword>
<dbReference type="AlphaFoldDB" id="A0A4Y9T6I7"/>
<dbReference type="RefSeq" id="WP_135188909.1">
    <property type="nucleotide sequence ID" value="NZ_SPUM01000038.1"/>
</dbReference>
<evidence type="ECO:0000313" key="2">
    <source>
        <dbReference type="EMBL" id="TFW33610.1"/>
    </source>
</evidence>
<gene>
    <name evidence="2" type="ORF">E4O92_06345</name>
</gene>
<dbReference type="SUPFAM" id="SSF52266">
    <property type="entry name" value="SGNH hydrolase"/>
    <property type="match status" value="1"/>
</dbReference>
<reference evidence="2 3" key="1">
    <citation type="submission" date="2019-03" db="EMBL/GenBank/DDBJ databases">
        <title>Draft genome of Massilia hortus sp. nov., a novel bacterial species of the Oxalobacteraceae family.</title>
        <authorList>
            <person name="Peta V."/>
            <person name="Raths R."/>
            <person name="Bucking H."/>
        </authorList>
    </citation>
    <scope>NUCLEOTIDE SEQUENCE [LARGE SCALE GENOMIC DNA]</scope>
    <source>
        <strain evidence="2 3">ONC3</strain>
    </source>
</reference>
<dbReference type="Pfam" id="PF13472">
    <property type="entry name" value="Lipase_GDSL_2"/>
    <property type="match status" value="1"/>
</dbReference>
<evidence type="ECO:0000259" key="1">
    <source>
        <dbReference type="Pfam" id="PF13472"/>
    </source>
</evidence>
<sequence length="470" mass="49553">MSRLMSRFFAFFKRMSVVRPGIANGVASRRIFLAVVLALAGLGGQVAPVGAQSRPPEIQHWVGTWGTAPAGPAVAAQMMTLNDATLRLIVRTSIGGNQARIRVSNELGATPLRIGSAHIALRDTAANIVAGSDRVLTFSGMQAMIVPPGAAVLSDPVDLNVPAMSELAVSLYLPGSVQASTSHGSAFQTNYVSQPGNFTGSVTLPVERTIMSWPFLTEVDVNSPGSAALVAFGDSITDGANTTLDTNRRWPDLLALRLHGASATADAKIANDRRGAGANGRLGMVNRGIGGNRLLRDPGEQPMFGKSTLARFDRDVLATAGVRHMIVLIGINDIGHPGTGTIPVSDMPTLGEMIAGYRQLIARAHAKGITVHGATLTPFEGTRFAGYYTPEKEALRVAVNNWIRTSGEFDSVIDFDAAVRDPDHPARMLAAYDSGDHLHPSDQGMQAMANAIPLALLAGSGQPWAGTRSR</sequence>
<accession>A0A4Y9T6I7</accession>
<dbReference type="PANTHER" id="PTHR43784:SF2">
    <property type="entry name" value="GDSL-LIKE LIPASE_ACYLHYDROLASE, PUTATIVE (AFU_ORTHOLOGUE AFUA_2G00820)-RELATED"/>
    <property type="match status" value="1"/>
</dbReference>
<organism evidence="2 3">
    <name type="scientific">Massilia horti</name>
    <dbReference type="NCBI Taxonomy" id="2562153"/>
    <lineage>
        <taxon>Bacteria</taxon>
        <taxon>Pseudomonadati</taxon>
        <taxon>Pseudomonadota</taxon>
        <taxon>Betaproteobacteria</taxon>
        <taxon>Burkholderiales</taxon>
        <taxon>Oxalobacteraceae</taxon>
        <taxon>Telluria group</taxon>
        <taxon>Massilia</taxon>
    </lineage>
</organism>
<dbReference type="CDD" id="cd01830">
    <property type="entry name" value="XynE_like"/>
    <property type="match status" value="1"/>
</dbReference>
<dbReference type="InterPro" id="IPR013830">
    <property type="entry name" value="SGNH_hydro"/>
</dbReference>
<evidence type="ECO:0000313" key="3">
    <source>
        <dbReference type="Proteomes" id="UP000297258"/>
    </source>
</evidence>
<dbReference type="Gene3D" id="3.40.50.1110">
    <property type="entry name" value="SGNH hydrolase"/>
    <property type="match status" value="1"/>
</dbReference>
<dbReference type="GO" id="GO:0016788">
    <property type="term" value="F:hydrolase activity, acting on ester bonds"/>
    <property type="evidence" value="ECO:0007669"/>
    <property type="project" value="UniProtKB-ARBA"/>
</dbReference>
<dbReference type="OrthoDB" id="1828825at2"/>
<keyword evidence="3" id="KW-1185">Reference proteome</keyword>
<dbReference type="InterPro" id="IPR053140">
    <property type="entry name" value="GDSL_Rv0518-like"/>
</dbReference>
<dbReference type="EMBL" id="SPUM01000038">
    <property type="protein sequence ID" value="TFW33610.1"/>
    <property type="molecule type" value="Genomic_DNA"/>
</dbReference>
<proteinExistence type="predicted"/>
<dbReference type="PANTHER" id="PTHR43784">
    <property type="entry name" value="GDSL-LIKE LIPASE/ACYLHYDROLASE, PUTATIVE (AFU_ORTHOLOGUE AFUA_2G00820)-RELATED"/>
    <property type="match status" value="1"/>
</dbReference>